<gene>
    <name evidence="1" type="ORF">D7Y07_19480</name>
</gene>
<proteinExistence type="predicted"/>
<dbReference type="Proteomes" id="UP000267159">
    <property type="component" value="Unassembled WGS sequence"/>
</dbReference>
<accession>A0A3L8A5Q2</accession>
<reference evidence="1 2" key="1">
    <citation type="submission" date="2018-09" db="EMBL/GenBank/DDBJ databases">
        <title>Murine metabolic-syndrome-specific gut microbial biobank.</title>
        <authorList>
            <person name="Liu C."/>
        </authorList>
    </citation>
    <scope>NUCLEOTIDE SEQUENCE [LARGE SCALE GENOMIC DNA]</scope>
    <source>
        <strain evidence="1 2">0.1X-D8-26</strain>
    </source>
</reference>
<dbReference type="AlphaFoldDB" id="A0A3L8A5Q2"/>
<comment type="caution">
    <text evidence="1">The sequence shown here is derived from an EMBL/GenBank/DDBJ whole genome shotgun (WGS) entry which is preliminary data.</text>
</comment>
<evidence type="ECO:0000313" key="2">
    <source>
        <dbReference type="Proteomes" id="UP000267159"/>
    </source>
</evidence>
<dbReference type="EMBL" id="RAZM01000113">
    <property type="protein sequence ID" value="RLT78392.1"/>
    <property type="molecule type" value="Genomic_DNA"/>
</dbReference>
<name>A0A3L8A5Q2_9BACE</name>
<evidence type="ECO:0000313" key="1">
    <source>
        <dbReference type="EMBL" id="RLT78392.1"/>
    </source>
</evidence>
<organism evidence="1 2">
    <name type="scientific">Bacteroides acidifaciens</name>
    <dbReference type="NCBI Taxonomy" id="85831"/>
    <lineage>
        <taxon>Bacteria</taxon>
        <taxon>Pseudomonadati</taxon>
        <taxon>Bacteroidota</taxon>
        <taxon>Bacteroidia</taxon>
        <taxon>Bacteroidales</taxon>
        <taxon>Bacteroidaceae</taxon>
        <taxon>Bacteroides</taxon>
    </lineage>
</organism>
<protein>
    <submittedName>
        <fullName evidence="1">Uncharacterized protein</fullName>
    </submittedName>
</protein>
<sequence length="82" mass="9722">MNRNITMLITSDIHSQQNLNTPKEELRITHRPTVDFSFGEWFVEKPLRKYNTVYKDIKLSIHQINVFPTIINPTIILNQLKD</sequence>